<reference evidence="6 7" key="1">
    <citation type="submission" date="2015-11" db="EMBL/GenBank/DDBJ databases">
        <authorList>
            <person name="Zhang Y."/>
            <person name="Guo Z."/>
        </authorList>
    </citation>
    <scope>NUCLEOTIDE SEQUENCE [LARGE SCALE GENOMIC DNA]</scope>
    <source>
        <strain evidence="6 7">KCTC 32221</strain>
    </source>
</reference>
<evidence type="ECO:0000313" key="6">
    <source>
        <dbReference type="EMBL" id="ALO47516.1"/>
    </source>
</evidence>
<feature type="domain" description="ABC transporter" evidence="5">
    <location>
        <begin position="2"/>
        <end position="231"/>
    </location>
</feature>
<dbReference type="SMART" id="SM00382">
    <property type="entry name" value="AAA"/>
    <property type="match status" value="2"/>
</dbReference>
<keyword evidence="7" id="KW-1185">Reference proteome</keyword>
<dbReference type="RefSeq" id="WP_058022900.1">
    <property type="nucleotide sequence ID" value="NZ_CP013189.1"/>
</dbReference>
<dbReference type="PROSITE" id="PS50893">
    <property type="entry name" value="ABC_TRANSPORTER_2"/>
    <property type="match status" value="1"/>
</dbReference>
<keyword evidence="3 6" id="KW-0067">ATP-binding</keyword>
<dbReference type="PANTHER" id="PTHR19211">
    <property type="entry name" value="ATP-BINDING TRANSPORT PROTEIN-RELATED"/>
    <property type="match status" value="1"/>
</dbReference>
<sequence length="519" mass="57522">MQYPVNFHELAFGPDILEGLTGRIPPGLTGLVGANGAGKSVLLKLLAGKLQPIHGSVTWHVPFLHVDQFAADGFARLADALGVAELFDAFVRVEQGHPHEDDIERLADHWDKPAIWQSLLESAHLPTDLGLAVQTLSGGQQTRLMLCVAFSKPDHFLLLDEPGNHLDRRGRDWLIDKLVHHAAGALVVSHDRHLLRHVHQILELSRQGLQLYGGAYDFYQQQKSLMVDAVEQQVLDTEKQVRRLKQEQQLSQQRAARRRQQGERQRRDGSQGKILLDFKAEKAAGSQAREVARQQRSTQALSADLQAARSLRDSLRAQRLVAPVSGSKRGIVVHAEQLVLPFVQNKALINLTVHSGERWLISGANGTGKSTLLKVIAGSLKPIGGRCELRGSCLYLDQHFSFLQPDLSALDNLAAIDPQVSAELWRTWLGSLRLRADKALLPIRMLSGGERLKVALLSVSGRHHPPDLLLLDEPDNHLDLESLQMLEETLHDYQGTLMLVSHDPDFVQAVGVTHELALD</sequence>
<dbReference type="OrthoDB" id="9808609at2"/>
<evidence type="ECO:0000256" key="4">
    <source>
        <dbReference type="SAM" id="MobiDB-lite"/>
    </source>
</evidence>
<feature type="compositionally biased region" description="Basic and acidic residues" evidence="4">
    <location>
        <begin position="260"/>
        <end position="269"/>
    </location>
</feature>
<gene>
    <name evidence="6" type="ORF">PS2015_2888</name>
</gene>
<dbReference type="GO" id="GO:0005524">
    <property type="term" value="F:ATP binding"/>
    <property type="evidence" value="ECO:0007669"/>
    <property type="project" value="UniProtKB-KW"/>
</dbReference>
<dbReference type="InterPro" id="IPR003439">
    <property type="entry name" value="ABC_transporter-like_ATP-bd"/>
</dbReference>
<evidence type="ECO:0000259" key="5">
    <source>
        <dbReference type="PROSITE" id="PS50893"/>
    </source>
</evidence>
<dbReference type="PATRIC" id="fig|1249552.3.peg.2915"/>
<dbReference type="KEGG" id="pspi:PS2015_2888"/>
<dbReference type="InterPro" id="IPR017871">
    <property type="entry name" value="ABC_transporter-like_CS"/>
</dbReference>
<dbReference type="InterPro" id="IPR027417">
    <property type="entry name" value="P-loop_NTPase"/>
</dbReference>
<keyword evidence="2" id="KW-0547">Nucleotide-binding</keyword>
<dbReference type="PROSITE" id="PS00211">
    <property type="entry name" value="ABC_TRANSPORTER_1"/>
    <property type="match status" value="1"/>
</dbReference>
<dbReference type="GO" id="GO:0016887">
    <property type="term" value="F:ATP hydrolysis activity"/>
    <property type="evidence" value="ECO:0007669"/>
    <property type="project" value="InterPro"/>
</dbReference>
<evidence type="ECO:0000256" key="3">
    <source>
        <dbReference type="ARBA" id="ARBA00022840"/>
    </source>
</evidence>
<dbReference type="STRING" id="1249552.PS2015_2888"/>
<accession>A0A0S2KGQ5</accession>
<evidence type="ECO:0000313" key="7">
    <source>
        <dbReference type="Proteomes" id="UP000065641"/>
    </source>
</evidence>
<feature type="region of interest" description="Disordered" evidence="4">
    <location>
        <begin position="245"/>
        <end position="269"/>
    </location>
</feature>
<evidence type="ECO:0000256" key="1">
    <source>
        <dbReference type="ARBA" id="ARBA00022737"/>
    </source>
</evidence>
<keyword evidence="1" id="KW-0677">Repeat</keyword>
<proteinExistence type="predicted"/>
<dbReference type="Gene3D" id="3.40.50.300">
    <property type="entry name" value="P-loop containing nucleotide triphosphate hydrolases"/>
    <property type="match status" value="2"/>
</dbReference>
<dbReference type="AlphaFoldDB" id="A0A0S2KGQ5"/>
<dbReference type="EMBL" id="CP013189">
    <property type="protein sequence ID" value="ALO47516.1"/>
    <property type="molecule type" value="Genomic_DNA"/>
</dbReference>
<dbReference type="PANTHER" id="PTHR19211:SF6">
    <property type="entry name" value="BLL7188 PROTEIN"/>
    <property type="match status" value="1"/>
</dbReference>
<dbReference type="SUPFAM" id="SSF52540">
    <property type="entry name" value="P-loop containing nucleoside triphosphate hydrolases"/>
    <property type="match status" value="2"/>
</dbReference>
<dbReference type="Proteomes" id="UP000065641">
    <property type="component" value="Chromosome"/>
</dbReference>
<organism evidence="6 7">
    <name type="scientific">Pseudohongiella spirulinae</name>
    <dbReference type="NCBI Taxonomy" id="1249552"/>
    <lineage>
        <taxon>Bacteria</taxon>
        <taxon>Pseudomonadati</taxon>
        <taxon>Pseudomonadota</taxon>
        <taxon>Gammaproteobacteria</taxon>
        <taxon>Pseudomonadales</taxon>
        <taxon>Pseudohongiellaceae</taxon>
        <taxon>Pseudohongiella</taxon>
    </lineage>
</organism>
<protein>
    <submittedName>
        <fullName evidence="6">ABC transporter, ATP-binding protein</fullName>
    </submittedName>
</protein>
<name>A0A0S2KGQ5_9GAMM</name>
<evidence type="ECO:0000256" key="2">
    <source>
        <dbReference type="ARBA" id="ARBA00022741"/>
    </source>
</evidence>
<dbReference type="Pfam" id="PF00005">
    <property type="entry name" value="ABC_tran"/>
    <property type="match status" value="2"/>
</dbReference>
<dbReference type="InterPro" id="IPR050611">
    <property type="entry name" value="ABCF"/>
</dbReference>
<dbReference type="InterPro" id="IPR003593">
    <property type="entry name" value="AAA+_ATPase"/>
</dbReference>